<dbReference type="PANTHER" id="PTHR10460">
    <property type="entry name" value="ABL INTERACTOR FAMILY MEMBER"/>
    <property type="match status" value="1"/>
</dbReference>
<keyword evidence="5" id="KW-1185">Reference proteome</keyword>
<reference evidence="4 5" key="1">
    <citation type="submission" date="2018-09" db="EMBL/GenBank/DDBJ databases">
        <title>A high-quality reference genome of wild soybean provides a powerful tool to mine soybean genomes.</title>
        <authorList>
            <person name="Xie M."/>
            <person name="Chung C.Y.L."/>
            <person name="Li M.-W."/>
            <person name="Wong F.-L."/>
            <person name="Chan T.-F."/>
            <person name="Lam H.-M."/>
        </authorList>
    </citation>
    <scope>NUCLEOTIDE SEQUENCE [LARGE SCALE GENOMIC DNA]</scope>
    <source>
        <strain evidence="5">cv. W05</strain>
        <tissue evidence="4">Hypocotyl of etiolated seedlings</tissue>
    </source>
</reference>
<sequence>MGKVTTFVAQPVSQEASNYDEVFLQLSLLFDDILKVLMIFYMLFTEYFEFSYSNDDQKQVVVETLKDYAIKALVNRVDHLGYVTYKVNDLLEEEVVKVFVVELRVLTVKICHKYMDHEGRTQQSLVIGTPKYHKRYILLSKYPKFSYTLSSYGVAFFFHFYYI</sequence>
<name>A0A445L7G9_GLYSO</name>
<dbReference type="EMBL" id="QZWG01000003">
    <property type="protein sequence ID" value="RZC19087.1"/>
    <property type="molecule type" value="Genomic_DNA"/>
</dbReference>
<evidence type="ECO:0000313" key="4">
    <source>
        <dbReference type="EMBL" id="RZC19087.1"/>
    </source>
</evidence>
<proteinExistence type="inferred from homology"/>
<dbReference type="Gene3D" id="6.10.140.1620">
    <property type="match status" value="1"/>
</dbReference>
<gene>
    <name evidence="4" type="ORF">D0Y65_006069</name>
</gene>
<evidence type="ECO:0000256" key="1">
    <source>
        <dbReference type="ARBA" id="ARBA00010020"/>
    </source>
</evidence>
<evidence type="ECO:0000256" key="2">
    <source>
        <dbReference type="ARBA" id="ARBA00025223"/>
    </source>
</evidence>
<keyword evidence="3" id="KW-0812">Transmembrane</keyword>
<dbReference type="PANTHER" id="PTHR10460:SF10">
    <property type="entry name" value="PROTEIN ABIL3"/>
    <property type="match status" value="1"/>
</dbReference>
<protein>
    <submittedName>
        <fullName evidence="4">Protein ABIL3</fullName>
    </submittedName>
</protein>
<evidence type="ECO:0000313" key="5">
    <source>
        <dbReference type="Proteomes" id="UP000289340"/>
    </source>
</evidence>
<organism evidence="4 5">
    <name type="scientific">Glycine soja</name>
    <name type="common">Wild soybean</name>
    <dbReference type="NCBI Taxonomy" id="3848"/>
    <lineage>
        <taxon>Eukaryota</taxon>
        <taxon>Viridiplantae</taxon>
        <taxon>Streptophyta</taxon>
        <taxon>Embryophyta</taxon>
        <taxon>Tracheophyta</taxon>
        <taxon>Spermatophyta</taxon>
        <taxon>Magnoliopsida</taxon>
        <taxon>eudicotyledons</taxon>
        <taxon>Gunneridae</taxon>
        <taxon>Pentapetalae</taxon>
        <taxon>rosids</taxon>
        <taxon>fabids</taxon>
        <taxon>Fabales</taxon>
        <taxon>Fabaceae</taxon>
        <taxon>Papilionoideae</taxon>
        <taxon>50 kb inversion clade</taxon>
        <taxon>NPAAA clade</taxon>
        <taxon>indigoferoid/millettioid clade</taxon>
        <taxon>Phaseoleae</taxon>
        <taxon>Glycine</taxon>
        <taxon>Glycine subgen. Soja</taxon>
    </lineage>
</organism>
<dbReference type="Proteomes" id="UP000289340">
    <property type="component" value="Chromosome 3"/>
</dbReference>
<dbReference type="InterPro" id="IPR028457">
    <property type="entry name" value="ABI"/>
</dbReference>
<dbReference type="AlphaFoldDB" id="A0A445L7G9"/>
<keyword evidence="3" id="KW-1133">Transmembrane helix</keyword>
<keyword evidence="3" id="KW-0472">Membrane</keyword>
<comment type="similarity">
    <text evidence="1">Belongs to the ABI family.</text>
</comment>
<evidence type="ECO:0000256" key="3">
    <source>
        <dbReference type="SAM" id="Phobius"/>
    </source>
</evidence>
<feature type="transmembrane region" description="Helical" evidence="3">
    <location>
        <begin position="145"/>
        <end position="162"/>
    </location>
</feature>
<comment type="function">
    <text evidence="2">Involved in regulation of actin and microtubule organization. Part of a WAVE complex that activates the Arp2/3 complex.</text>
</comment>
<comment type="caution">
    <text evidence="4">The sequence shown here is derived from an EMBL/GenBank/DDBJ whole genome shotgun (WGS) entry which is preliminary data.</text>
</comment>
<accession>A0A445L7G9</accession>